<keyword evidence="5" id="KW-1185">Reference proteome</keyword>
<keyword evidence="1" id="KW-0805">Transcription regulation</keyword>
<proteinExistence type="predicted"/>
<sequence>MSSTISVSIDKTATKTTPVSTWTNKQNQNFEVALSDAMKFHDFGTVDYWNYVAKEVGGAGKTVEEVKEQFDKLEKDVKKIEDGNYKAEV</sequence>
<comment type="caution">
    <text evidence="4">The sequence shown here is derived from an EMBL/GenBank/DDBJ whole genome shotgun (WGS) entry which is preliminary data.</text>
</comment>
<dbReference type="InterPro" id="IPR044636">
    <property type="entry name" value="RADIALIS-like"/>
</dbReference>
<evidence type="ECO:0000313" key="4">
    <source>
        <dbReference type="EMBL" id="KAF5181221.1"/>
    </source>
</evidence>
<dbReference type="SUPFAM" id="SSF46689">
    <property type="entry name" value="Homeodomain-like"/>
    <property type="match status" value="1"/>
</dbReference>
<dbReference type="GO" id="GO:0003700">
    <property type="term" value="F:DNA-binding transcription factor activity"/>
    <property type="evidence" value="ECO:0007669"/>
    <property type="project" value="InterPro"/>
</dbReference>
<keyword evidence="3" id="KW-0539">Nucleus</keyword>
<organism evidence="4 5">
    <name type="scientific">Thalictrum thalictroides</name>
    <name type="common">Rue-anemone</name>
    <name type="synonym">Anemone thalictroides</name>
    <dbReference type="NCBI Taxonomy" id="46969"/>
    <lineage>
        <taxon>Eukaryota</taxon>
        <taxon>Viridiplantae</taxon>
        <taxon>Streptophyta</taxon>
        <taxon>Embryophyta</taxon>
        <taxon>Tracheophyta</taxon>
        <taxon>Spermatophyta</taxon>
        <taxon>Magnoliopsida</taxon>
        <taxon>Ranunculales</taxon>
        <taxon>Ranunculaceae</taxon>
        <taxon>Thalictroideae</taxon>
        <taxon>Thalictrum</taxon>
    </lineage>
</organism>
<keyword evidence="2" id="KW-0804">Transcription</keyword>
<dbReference type="Gene3D" id="1.10.10.60">
    <property type="entry name" value="Homeodomain-like"/>
    <property type="match status" value="1"/>
</dbReference>
<gene>
    <name evidence="4" type="ORF">FRX31_029193</name>
</gene>
<protein>
    <recommendedName>
        <fullName evidence="6">Myb-like domain-containing protein</fullName>
    </recommendedName>
</protein>
<evidence type="ECO:0000256" key="3">
    <source>
        <dbReference type="ARBA" id="ARBA00023242"/>
    </source>
</evidence>
<evidence type="ECO:0000313" key="5">
    <source>
        <dbReference type="Proteomes" id="UP000554482"/>
    </source>
</evidence>
<evidence type="ECO:0000256" key="2">
    <source>
        <dbReference type="ARBA" id="ARBA00023163"/>
    </source>
</evidence>
<dbReference type="InterPro" id="IPR009057">
    <property type="entry name" value="Homeodomain-like_sf"/>
</dbReference>
<evidence type="ECO:0008006" key="6">
    <source>
        <dbReference type="Google" id="ProtNLM"/>
    </source>
</evidence>
<dbReference type="OrthoDB" id="10286341at2759"/>
<dbReference type="EMBL" id="JABWDY010036443">
    <property type="protein sequence ID" value="KAF5181221.1"/>
    <property type="molecule type" value="Genomic_DNA"/>
</dbReference>
<accession>A0A7J6V9E2</accession>
<dbReference type="Proteomes" id="UP000554482">
    <property type="component" value="Unassembled WGS sequence"/>
</dbReference>
<evidence type="ECO:0000256" key="1">
    <source>
        <dbReference type="ARBA" id="ARBA00023015"/>
    </source>
</evidence>
<dbReference type="AlphaFoldDB" id="A0A7J6V9E2"/>
<name>A0A7J6V9E2_THATH</name>
<dbReference type="PANTHER" id="PTHR43952">
    <property type="entry name" value="MYB FAMILY TRANSCRIPTION FACTOR-RELATED"/>
    <property type="match status" value="1"/>
</dbReference>
<reference evidence="4 5" key="1">
    <citation type="submission" date="2020-06" db="EMBL/GenBank/DDBJ databases">
        <title>Transcriptomic and genomic resources for Thalictrum thalictroides and T. hernandezii: Facilitating candidate gene discovery in an emerging model plant lineage.</title>
        <authorList>
            <person name="Arias T."/>
            <person name="Riano-Pachon D.M."/>
            <person name="Di Stilio V.S."/>
        </authorList>
    </citation>
    <scope>NUCLEOTIDE SEQUENCE [LARGE SCALE GENOMIC DNA]</scope>
    <source>
        <strain evidence="5">cv. WT478/WT964</strain>
        <tissue evidence="4">Leaves</tissue>
    </source>
</reference>
<dbReference type="PANTHER" id="PTHR43952:SF25">
    <property type="entry name" value="MYB FAMILY TRANSCRIPTION FACTOR"/>
    <property type="match status" value="1"/>
</dbReference>